<reference evidence="2 3" key="1">
    <citation type="submission" date="2016-11" db="EMBL/GenBank/DDBJ databases">
        <authorList>
            <person name="Jaros S."/>
            <person name="Januszkiewicz K."/>
            <person name="Wedrychowicz H."/>
        </authorList>
    </citation>
    <scope>NUCLEOTIDE SEQUENCE [LARGE SCALE GENOMIC DNA]</scope>
    <source>
        <strain evidence="2 3">GAS242</strain>
    </source>
</reference>
<organism evidence="2 3">
    <name type="scientific">Bradyrhizobium erythrophlei</name>
    <dbReference type="NCBI Taxonomy" id="1437360"/>
    <lineage>
        <taxon>Bacteria</taxon>
        <taxon>Pseudomonadati</taxon>
        <taxon>Pseudomonadota</taxon>
        <taxon>Alphaproteobacteria</taxon>
        <taxon>Hyphomicrobiales</taxon>
        <taxon>Nitrobacteraceae</taxon>
        <taxon>Bradyrhizobium</taxon>
    </lineage>
</organism>
<feature type="region of interest" description="Disordered" evidence="1">
    <location>
        <begin position="59"/>
        <end position="100"/>
    </location>
</feature>
<evidence type="ECO:0000313" key="2">
    <source>
        <dbReference type="EMBL" id="SHG02502.1"/>
    </source>
</evidence>
<dbReference type="AlphaFoldDB" id="A0A1M5GG75"/>
<protein>
    <submittedName>
        <fullName evidence="2">Uncharacterized protein</fullName>
    </submittedName>
</protein>
<feature type="compositionally biased region" description="Basic residues" evidence="1">
    <location>
        <begin position="59"/>
        <end position="79"/>
    </location>
</feature>
<proteinExistence type="predicted"/>
<feature type="compositionally biased region" description="Low complexity" evidence="1">
    <location>
        <begin position="82"/>
        <end position="93"/>
    </location>
</feature>
<name>A0A1M5GG75_9BRAD</name>
<dbReference type="EMBL" id="LT670818">
    <property type="protein sequence ID" value="SHG02502.1"/>
    <property type="molecule type" value="Genomic_DNA"/>
</dbReference>
<accession>A0A1M5GG75</accession>
<sequence length="100" mass="11542">MSWTRERDLLIAQTMTFVQSITGKKPEARTETRIEFAPVDQIENATRPIEMRSYERSCLRRGRRRRPGPNFARKSRAGWRHSAPTSSFSTASAMPIVTRC</sequence>
<dbReference type="Proteomes" id="UP000190675">
    <property type="component" value="Chromosome I"/>
</dbReference>
<evidence type="ECO:0000256" key="1">
    <source>
        <dbReference type="SAM" id="MobiDB-lite"/>
    </source>
</evidence>
<gene>
    <name evidence="2" type="ORF">SAMN05444169_0118</name>
</gene>
<evidence type="ECO:0000313" key="3">
    <source>
        <dbReference type="Proteomes" id="UP000190675"/>
    </source>
</evidence>